<evidence type="ECO:0000259" key="6">
    <source>
        <dbReference type="Pfam" id="PF04130"/>
    </source>
</evidence>
<sequence length="342" mass="38879">MRDGIRIHEMAMLSTAGLLSRLFSIPLERRSVRRKAFCGELKPVMHIIHILTSKMIHFLHQTQYYFLFEVLECSWAEMQNQVNKAECLDDIIAAHMVFLSSIQRGVFRTLQHEHSVPAYTGAALCSTGACPLPSHSSTVQPPLRDRDRQHHIPAFNSQCLAGAAIALELERRGLKYSPKVNSNEDTAVELCNLLKIEIERTYQTAFIASKSVCCDLKGWSSTPQKQLFSHLISIYNFVVNLEAHQEALYQAAMDEYNAYTEYQKKINAENGYGTTAEEQAAAKMRVATFHQFLNTTKLKVKTSAQTYDVIVKNFLELLSKSMNMNLRLLSVRLSFNNFYNVA</sequence>
<evidence type="ECO:0000256" key="3">
    <source>
        <dbReference type="ARBA" id="ARBA00022490"/>
    </source>
</evidence>
<dbReference type="InterPro" id="IPR042241">
    <property type="entry name" value="GCP_C_sf"/>
</dbReference>
<dbReference type="GO" id="GO:0031122">
    <property type="term" value="P:cytoplasmic microtubule organization"/>
    <property type="evidence" value="ECO:0007669"/>
    <property type="project" value="TreeGrafter"/>
</dbReference>
<dbReference type="GO" id="GO:0000922">
    <property type="term" value="C:spindle pole"/>
    <property type="evidence" value="ECO:0007669"/>
    <property type="project" value="InterPro"/>
</dbReference>
<gene>
    <name evidence="7" type="ORF">NQ318_005615</name>
</gene>
<reference evidence="7" key="1">
    <citation type="journal article" date="2023" name="Insect Mol. Biol.">
        <title>Genome sequencing provides insights into the evolution of gene families encoding plant cell wall-degrading enzymes in longhorned beetles.</title>
        <authorList>
            <person name="Shin N.R."/>
            <person name="Okamura Y."/>
            <person name="Kirsch R."/>
            <person name="Pauchet Y."/>
        </authorList>
    </citation>
    <scope>NUCLEOTIDE SEQUENCE</scope>
    <source>
        <strain evidence="7">AMC_N1</strain>
    </source>
</reference>
<dbReference type="GO" id="GO:0007020">
    <property type="term" value="P:microtubule nucleation"/>
    <property type="evidence" value="ECO:0007669"/>
    <property type="project" value="InterPro"/>
</dbReference>
<protein>
    <recommendedName>
        <fullName evidence="6">Gamma tubulin complex component C-terminal domain-containing protein</fullName>
    </recommendedName>
</protein>
<dbReference type="InterPro" id="IPR007259">
    <property type="entry name" value="GCP"/>
</dbReference>
<keyword evidence="5" id="KW-0206">Cytoskeleton</keyword>
<comment type="subcellular location">
    <subcellularLocation>
        <location evidence="1">Cytoplasm</location>
        <location evidence="1">Cytoskeleton</location>
    </subcellularLocation>
</comment>
<comment type="caution">
    <text evidence="7">The sequence shown here is derived from an EMBL/GenBank/DDBJ whole genome shotgun (WGS) entry which is preliminary data.</text>
</comment>
<dbReference type="EMBL" id="JAPWTK010000334">
    <property type="protein sequence ID" value="KAJ8942297.1"/>
    <property type="molecule type" value="Genomic_DNA"/>
</dbReference>
<evidence type="ECO:0000256" key="5">
    <source>
        <dbReference type="ARBA" id="ARBA00023212"/>
    </source>
</evidence>
<dbReference type="GO" id="GO:0000278">
    <property type="term" value="P:mitotic cell cycle"/>
    <property type="evidence" value="ECO:0007669"/>
    <property type="project" value="TreeGrafter"/>
</dbReference>
<feature type="domain" description="Gamma tubulin complex component C-terminal" evidence="6">
    <location>
        <begin position="34"/>
        <end position="111"/>
    </location>
</feature>
<dbReference type="GO" id="GO:0043015">
    <property type="term" value="F:gamma-tubulin binding"/>
    <property type="evidence" value="ECO:0007669"/>
    <property type="project" value="InterPro"/>
</dbReference>
<dbReference type="GO" id="GO:0005874">
    <property type="term" value="C:microtubule"/>
    <property type="evidence" value="ECO:0007669"/>
    <property type="project" value="UniProtKB-KW"/>
</dbReference>
<dbReference type="InterPro" id="IPR040457">
    <property type="entry name" value="GCP_C"/>
</dbReference>
<evidence type="ECO:0000313" key="7">
    <source>
        <dbReference type="EMBL" id="KAJ8942297.1"/>
    </source>
</evidence>
<accession>A0AAV8XTT7</accession>
<dbReference type="Proteomes" id="UP001162162">
    <property type="component" value="Unassembled WGS sequence"/>
</dbReference>
<keyword evidence="3" id="KW-0963">Cytoplasm</keyword>
<comment type="similarity">
    <text evidence="2">Belongs to the TUBGCP family.</text>
</comment>
<dbReference type="GO" id="GO:0051225">
    <property type="term" value="P:spindle assembly"/>
    <property type="evidence" value="ECO:0007669"/>
    <property type="project" value="TreeGrafter"/>
</dbReference>
<evidence type="ECO:0000256" key="1">
    <source>
        <dbReference type="ARBA" id="ARBA00004245"/>
    </source>
</evidence>
<evidence type="ECO:0000256" key="4">
    <source>
        <dbReference type="ARBA" id="ARBA00022701"/>
    </source>
</evidence>
<keyword evidence="4" id="KW-0493">Microtubule</keyword>
<dbReference type="Gene3D" id="1.20.120.1900">
    <property type="entry name" value="Gamma-tubulin complex, C-terminal domain"/>
    <property type="match status" value="1"/>
</dbReference>
<dbReference type="PANTHER" id="PTHR19302:SF14">
    <property type="entry name" value="GAMMA-TUBULIN COMPLEX COMPONENT 3"/>
    <property type="match status" value="1"/>
</dbReference>
<evidence type="ECO:0000256" key="2">
    <source>
        <dbReference type="ARBA" id="ARBA00010337"/>
    </source>
</evidence>
<keyword evidence="8" id="KW-1185">Reference proteome</keyword>
<dbReference type="GO" id="GO:0051011">
    <property type="term" value="F:microtubule minus-end binding"/>
    <property type="evidence" value="ECO:0007669"/>
    <property type="project" value="TreeGrafter"/>
</dbReference>
<dbReference type="PANTHER" id="PTHR19302">
    <property type="entry name" value="GAMMA TUBULIN COMPLEX PROTEIN"/>
    <property type="match status" value="1"/>
</dbReference>
<dbReference type="GO" id="GO:0051321">
    <property type="term" value="P:meiotic cell cycle"/>
    <property type="evidence" value="ECO:0007669"/>
    <property type="project" value="TreeGrafter"/>
</dbReference>
<proteinExistence type="inferred from homology"/>
<name>A0AAV8XTT7_9CUCU</name>
<evidence type="ECO:0000313" key="8">
    <source>
        <dbReference type="Proteomes" id="UP001162162"/>
    </source>
</evidence>
<dbReference type="GO" id="GO:0000930">
    <property type="term" value="C:gamma-tubulin complex"/>
    <property type="evidence" value="ECO:0007669"/>
    <property type="project" value="TreeGrafter"/>
</dbReference>
<organism evidence="7 8">
    <name type="scientific">Aromia moschata</name>
    <dbReference type="NCBI Taxonomy" id="1265417"/>
    <lineage>
        <taxon>Eukaryota</taxon>
        <taxon>Metazoa</taxon>
        <taxon>Ecdysozoa</taxon>
        <taxon>Arthropoda</taxon>
        <taxon>Hexapoda</taxon>
        <taxon>Insecta</taxon>
        <taxon>Pterygota</taxon>
        <taxon>Neoptera</taxon>
        <taxon>Endopterygota</taxon>
        <taxon>Coleoptera</taxon>
        <taxon>Polyphaga</taxon>
        <taxon>Cucujiformia</taxon>
        <taxon>Chrysomeloidea</taxon>
        <taxon>Cerambycidae</taxon>
        <taxon>Cerambycinae</taxon>
        <taxon>Callichromatini</taxon>
        <taxon>Aromia</taxon>
    </lineage>
</organism>
<dbReference type="AlphaFoldDB" id="A0AAV8XTT7"/>
<dbReference type="Pfam" id="PF04130">
    <property type="entry name" value="GCP_C_terminal"/>
    <property type="match status" value="1"/>
</dbReference>